<reference evidence="2" key="1">
    <citation type="submission" date="2015-07" db="EMBL/GenBank/DDBJ databases">
        <authorList>
            <person name="Liu B."/>
            <person name="Wang J."/>
            <person name="Zhu Y."/>
            <person name="Liu G."/>
            <person name="Chen Q."/>
            <person name="Lan J."/>
            <person name="Che J."/>
            <person name="Ge C."/>
            <person name="Shi H."/>
            <person name="Pan Z."/>
            <person name="Liu X."/>
        </authorList>
    </citation>
    <scope>NUCLEOTIDE SEQUENCE [LARGE SCALE GENOMIC DNA]</scope>
    <source>
        <strain evidence="2">DSM 23493</strain>
    </source>
</reference>
<dbReference type="PATRIC" id="fig|582475.4.peg.3864"/>
<accession>A0A0K9FH09</accession>
<dbReference type="SUPFAM" id="SSF46689">
    <property type="entry name" value="Homeodomain-like"/>
    <property type="match status" value="1"/>
</dbReference>
<protein>
    <recommendedName>
        <fullName evidence="3">Mor transcription activator domain-containing protein</fullName>
    </recommendedName>
</protein>
<proteinExistence type="predicted"/>
<organism evidence="1 2">
    <name type="scientific">Lysinibacillus xylanilyticus</name>
    <dbReference type="NCBI Taxonomy" id="582475"/>
    <lineage>
        <taxon>Bacteria</taxon>
        <taxon>Bacillati</taxon>
        <taxon>Bacillota</taxon>
        <taxon>Bacilli</taxon>
        <taxon>Bacillales</taxon>
        <taxon>Bacillaceae</taxon>
        <taxon>Lysinibacillus</taxon>
    </lineage>
</organism>
<evidence type="ECO:0008006" key="3">
    <source>
        <dbReference type="Google" id="ProtNLM"/>
    </source>
</evidence>
<dbReference type="Proteomes" id="UP000037326">
    <property type="component" value="Unassembled WGS sequence"/>
</dbReference>
<evidence type="ECO:0000313" key="1">
    <source>
        <dbReference type="EMBL" id="KMY33790.1"/>
    </source>
</evidence>
<dbReference type="RefSeq" id="WP_049663026.1">
    <property type="nucleotide sequence ID" value="NZ_JBIVOC010000020.1"/>
</dbReference>
<dbReference type="NCBIfam" id="NF040785">
    <property type="entry name" value="CD3324_fam"/>
    <property type="match status" value="1"/>
</dbReference>
<dbReference type="AlphaFoldDB" id="A0A0K9FH09"/>
<dbReference type="InterPro" id="IPR009057">
    <property type="entry name" value="Homeodomain-like_sf"/>
</dbReference>
<name>A0A0K9FH09_9BACI</name>
<dbReference type="OrthoDB" id="9800398at2"/>
<sequence>MAYKKASVILPKELLLEIQKYVQGEMIYIPKVENTYLEWGTRSGTKKFIEDRNKSIKEAFTHGVSIEQLSTEYHLAIETIKKIIYTK</sequence>
<dbReference type="PANTHER" id="PTHR37812:SF1">
    <property type="entry name" value="MU-LIKE PROPHAGE FLUMU PROTEIN C"/>
    <property type="match status" value="1"/>
</dbReference>
<evidence type="ECO:0000313" key="2">
    <source>
        <dbReference type="Proteomes" id="UP000037326"/>
    </source>
</evidence>
<dbReference type="EMBL" id="LFXJ01000002">
    <property type="protein sequence ID" value="KMY33790.1"/>
    <property type="molecule type" value="Genomic_DNA"/>
</dbReference>
<dbReference type="InterPro" id="IPR052411">
    <property type="entry name" value="c-mor_Regulatory_Protein"/>
</dbReference>
<dbReference type="InterPro" id="IPR049739">
    <property type="entry name" value="YraL-like"/>
</dbReference>
<gene>
    <name evidence="1" type="ORF">ACZ11_01565</name>
</gene>
<dbReference type="PANTHER" id="PTHR37812">
    <property type="entry name" value="MU-LIKE PROPHAGE FLUMU PROTEIN C"/>
    <property type="match status" value="1"/>
</dbReference>
<dbReference type="GeneID" id="96597005"/>
<comment type="caution">
    <text evidence="1">The sequence shown here is derived from an EMBL/GenBank/DDBJ whole genome shotgun (WGS) entry which is preliminary data.</text>
</comment>